<keyword evidence="1" id="KW-0812">Transmembrane</keyword>
<accession>A0ABD1VGN2</accession>
<evidence type="ECO:0000313" key="2">
    <source>
        <dbReference type="EMBL" id="KAL2535773.1"/>
    </source>
</evidence>
<evidence type="ECO:0000313" key="3">
    <source>
        <dbReference type="Proteomes" id="UP001604277"/>
    </source>
</evidence>
<reference evidence="3" key="1">
    <citation type="submission" date="2024-07" db="EMBL/GenBank/DDBJ databases">
        <title>Two chromosome-level genome assemblies of Korean endemic species Abeliophyllum distichum and Forsythia ovata (Oleaceae).</title>
        <authorList>
            <person name="Jang H."/>
        </authorList>
    </citation>
    <scope>NUCLEOTIDE SEQUENCE [LARGE SCALE GENOMIC DNA]</scope>
</reference>
<name>A0ABD1VGN2_9LAMI</name>
<dbReference type="AlphaFoldDB" id="A0ABD1VGN2"/>
<organism evidence="2 3">
    <name type="scientific">Forsythia ovata</name>
    <dbReference type="NCBI Taxonomy" id="205694"/>
    <lineage>
        <taxon>Eukaryota</taxon>
        <taxon>Viridiplantae</taxon>
        <taxon>Streptophyta</taxon>
        <taxon>Embryophyta</taxon>
        <taxon>Tracheophyta</taxon>
        <taxon>Spermatophyta</taxon>
        <taxon>Magnoliopsida</taxon>
        <taxon>eudicotyledons</taxon>
        <taxon>Gunneridae</taxon>
        <taxon>Pentapetalae</taxon>
        <taxon>asterids</taxon>
        <taxon>lamiids</taxon>
        <taxon>Lamiales</taxon>
        <taxon>Oleaceae</taxon>
        <taxon>Forsythieae</taxon>
        <taxon>Forsythia</taxon>
    </lineage>
</organism>
<dbReference type="Proteomes" id="UP001604277">
    <property type="component" value="Unassembled WGS sequence"/>
</dbReference>
<comment type="caution">
    <text evidence="2">The sequence shown here is derived from an EMBL/GenBank/DDBJ whole genome shotgun (WGS) entry which is preliminary data.</text>
</comment>
<keyword evidence="1" id="KW-0472">Membrane</keyword>
<evidence type="ECO:0000256" key="1">
    <source>
        <dbReference type="SAM" id="Phobius"/>
    </source>
</evidence>
<protein>
    <submittedName>
        <fullName evidence="2">Uncharacterized protein</fullName>
    </submittedName>
</protein>
<feature type="transmembrane region" description="Helical" evidence="1">
    <location>
        <begin position="14"/>
        <end position="34"/>
    </location>
</feature>
<dbReference type="EMBL" id="JBFOLJ010000005">
    <property type="protein sequence ID" value="KAL2535773.1"/>
    <property type="molecule type" value="Genomic_DNA"/>
</dbReference>
<proteinExistence type="predicted"/>
<gene>
    <name evidence="2" type="ORF">Fot_17164</name>
</gene>
<keyword evidence="1" id="KW-1133">Transmembrane helix</keyword>
<sequence>MCTSSFSGSGANEWSRAQGVVLKTLGIIGSALWLKRMTKSTTRWDHTCIITQSLNVFQMPICAISDGTWVHRIGEPNVWPLTVLRPSALRSVQAFDSDITSSANDKSNAHTNLEKMTIHQAHLKLAAAKAVIRL</sequence>
<keyword evidence="3" id="KW-1185">Reference proteome</keyword>